<feature type="coiled-coil region" evidence="1">
    <location>
        <begin position="58"/>
        <end position="92"/>
    </location>
</feature>
<dbReference type="Proteomes" id="UP000054007">
    <property type="component" value="Unassembled WGS sequence"/>
</dbReference>
<dbReference type="AlphaFoldDB" id="A0A0D7BFQ1"/>
<gene>
    <name evidence="3" type="ORF">CYLTODRAFT_230767</name>
</gene>
<keyword evidence="4" id="KW-1185">Reference proteome</keyword>
<name>A0A0D7BFQ1_9AGAR</name>
<evidence type="ECO:0000256" key="2">
    <source>
        <dbReference type="SAM" id="MobiDB-lite"/>
    </source>
</evidence>
<feature type="compositionally biased region" description="Acidic residues" evidence="2">
    <location>
        <begin position="1"/>
        <end position="14"/>
    </location>
</feature>
<proteinExistence type="predicted"/>
<evidence type="ECO:0000313" key="4">
    <source>
        <dbReference type="Proteomes" id="UP000054007"/>
    </source>
</evidence>
<organism evidence="3 4">
    <name type="scientific">Cylindrobasidium torrendii FP15055 ss-10</name>
    <dbReference type="NCBI Taxonomy" id="1314674"/>
    <lineage>
        <taxon>Eukaryota</taxon>
        <taxon>Fungi</taxon>
        <taxon>Dikarya</taxon>
        <taxon>Basidiomycota</taxon>
        <taxon>Agaricomycotina</taxon>
        <taxon>Agaricomycetes</taxon>
        <taxon>Agaricomycetidae</taxon>
        <taxon>Agaricales</taxon>
        <taxon>Marasmiineae</taxon>
        <taxon>Physalacriaceae</taxon>
        <taxon>Cylindrobasidium</taxon>
    </lineage>
</organism>
<keyword evidence="1" id="KW-0175">Coiled coil</keyword>
<dbReference type="EMBL" id="KN880485">
    <property type="protein sequence ID" value="KIY69373.1"/>
    <property type="molecule type" value="Genomic_DNA"/>
</dbReference>
<sequence length="213" mass="24187">MDVDEEEDDSTPEDESLKCAGPSVDPEINFVVDNGPREMDVEGDSRNMEVLDVVLGKIARLEQSVEDDIRKAQMKKNELRMLTQDVTELQKAHECNKRRGEEYARRLEQNRGQREKYEKDIAVSMCSAMGHLITDARLLGSSTPTESSGVMHHGRGWSVCEDEEELHGEFAMIFRGSSPTSPSIYTILLMECYGLMWRSRTRDCAVFGGLRDY</sequence>
<accession>A0A0D7BFQ1</accession>
<evidence type="ECO:0000313" key="3">
    <source>
        <dbReference type="EMBL" id="KIY69373.1"/>
    </source>
</evidence>
<evidence type="ECO:0000256" key="1">
    <source>
        <dbReference type="SAM" id="Coils"/>
    </source>
</evidence>
<feature type="region of interest" description="Disordered" evidence="2">
    <location>
        <begin position="1"/>
        <end position="30"/>
    </location>
</feature>
<protein>
    <submittedName>
        <fullName evidence="3">Uncharacterized protein</fullName>
    </submittedName>
</protein>
<reference evidence="3 4" key="1">
    <citation type="journal article" date="2015" name="Fungal Genet. Biol.">
        <title>Evolution of novel wood decay mechanisms in Agaricales revealed by the genome sequences of Fistulina hepatica and Cylindrobasidium torrendii.</title>
        <authorList>
            <person name="Floudas D."/>
            <person name="Held B.W."/>
            <person name="Riley R."/>
            <person name="Nagy L.G."/>
            <person name="Koehler G."/>
            <person name="Ransdell A.S."/>
            <person name="Younus H."/>
            <person name="Chow J."/>
            <person name="Chiniquy J."/>
            <person name="Lipzen A."/>
            <person name="Tritt A."/>
            <person name="Sun H."/>
            <person name="Haridas S."/>
            <person name="LaButti K."/>
            <person name="Ohm R.A."/>
            <person name="Kues U."/>
            <person name="Blanchette R.A."/>
            <person name="Grigoriev I.V."/>
            <person name="Minto R.E."/>
            <person name="Hibbett D.S."/>
        </authorList>
    </citation>
    <scope>NUCLEOTIDE SEQUENCE [LARGE SCALE GENOMIC DNA]</scope>
    <source>
        <strain evidence="3 4">FP15055 ss-10</strain>
    </source>
</reference>